<keyword evidence="5" id="KW-0175">Coiled coil</keyword>
<feature type="transmembrane region" description="Helical" evidence="6">
    <location>
        <begin position="31"/>
        <end position="48"/>
    </location>
</feature>
<feature type="transmembrane region" description="Helical" evidence="6">
    <location>
        <begin position="291"/>
        <end position="312"/>
    </location>
</feature>
<feature type="coiled-coil region" evidence="5">
    <location>
        <begin position="877"/>
        <end position="907"/>
    </location>
</feature>
<feature type="transmembrane region" description="Helical" evidence="6">
    <location>
        <begin position="259"/>
        <end position="279"/>
    </location>
</feature>
<dbReference type="GO" id="GO:0016020">
    <property type="term" value="C:membrane"/>
    <property type="evidence" value="ECO:0007669"/>
    <property type="project" value="InterPro"/>
</dbReference>
<feature type="transmembrane region" description="Helical" evidence="6">
    <location>
        <begin position="216"/>
        <end position="239"/>
    </location>
</feature>
<feature type="transmembrane region" description="Helical" evidence="6">
    <location>
        <begin position="118"/>
        <end position="140"/>
    </location>
</feature>
<dbReference type="HAMAP" id="MF_01600">
    <property type="entry name" value="UPF0182"/>
    <property type="match status" value="1"/>
</dbReference>
<dbReference type="PANTHER" id="PTHR39344">
    <property type="entry name" value="UPF0182 PROTEIN SLL1060"/>
    <property type="match status" value="1"/>
</dbReference>
<protein>
    <submittedName>
        <fullName evidence="7">INTEGRAL MEMBRANE PROTEIN (Rhomboid family)</fullName>
    </submittedName>
</protein>
<evidence type="ECO:0000256" key="1">
    <source>
        <dbReference type="ARBA" id="ARBA00022475"/>
    </source>
</evidence>
<feature type="transmembrane region" description="Helical" evidence="6">
    <location>
        <begin position="181"/>
        <end position="204"/>
    </location>
</feature>
<keyword evidence="3 6" id="KW-1133">Transmembrane helix</keyword>
<feature type="transmembrane region" description="Helical" evidence="6">
    <location>
        <begin position="75"/>
        <end position="97"/>
    </location>
</feature>
<reference evidence="7" key="1">
    <citation type="submission" date="2015-10" db="EMBL/GenBank/DDBJ databases">
        <authorList>
            <person name="Gilbert D.G."/>
        </authorList>
    </citation>
    <scope>NUCLEOTIDE SEQUENCE</scope>
</reference>
<evidence type="ECO:0000256" key="5">
    <source>
        <dbReference type="SAM" id="Coils"/>
    </source>
</evidence>
<dbReference type="Pfam" id="PF03699">
    <property type="entry name" value="UPF0182"/>
    <property type="match status" value="1"/>
</dbReference>
<dbReference type="EMBL" id="FAXA01000191">
    <property type="protein sequence ID" value="CUV02131.1"/>
    <property type="molecule type" value="Genomic_DNA"/>
</dbReference>
<gene>
    <name evidence="7" type="ORF">MGWOODY_Clf1152</name>
</gene>
<evidence type="ECO:0000256" key="2">
    <source>
        <dbReference type="ARBA" id="ARBA00022692"/>
    </source>
</evidence>
<keyword evidence="2 6" id="KW-0812">Transmembrane</keyword>
<evidence type="ECO:0000313" key="7">
    <source>
        <dbReference type="EMBL" id="CUV02131.1"/>
    </source>
</evidence>
<organism evidence="7">
    <name type="scientific">hydrothermal vent metagenome</name>
    <dbReference type="NCBI Taxonomy" id="652676"/>
    <lineage>
        <taxon>unclassified sequences</taxon>
        <taxon>metagenomes</taxon>
        <taxon>ecological metagenomes</taxon>
    </lineage>
</organism>
<dbReference type="AlphaFoldDB" id="A0A160V851"/>
<sequence>MSFDLTNDSDEPESPNLPGVSAVALRRARNGCITAVSLLFAFLVLWWLRTVYTDLLWYDELGYQGVFTKILVMKIWLFVGGTTVTAAALIVNFYFTFRFSRGPSTLPVTEETMRLLRALLVAAVVITVLTAAPVFGSAAAGRWEVFLLFLNKVSFGVSDAEFGQDLSFFIVTVRMLNFVQVWVMGILIVSVVMSLFLYAGIYGLRGLNFFLAPRMLKHIGILGGLLMLSIASGHVLVIYDLVLSPGGLVAGAGYTDIHARIPVLWLMTAIATLGAAAFFASHYFGGLRLMAGAFSLWVIMVLLANLAFPALFQRFQVDPNQFEREQVYIDRNIEATRAAYQLDQVEQVALPTVGDIDADVVANNLPVIENIRLWDVEPLQDAYNQLQFMELYYNFLNMDSDRYILDGKLRQVLLAARELDPENLPADARNWVNRRLQYTHGFGVAMSPAIGFTPEEGRPEFFIQDIPIRGEIPIERPEIYYGESPAPFAIVNSLAPEIDPSGNDLHYRGEGGVDLGGTFRRLAYAWQFADINILLSDQISSGTKIQYRRQISGRVKALAPFLTMDEDPYPVVDGSGKLWWLQDAFTTTDRYPYSTFTVSGFNYIRNSVKAVVDAFSGEVSIYVMDPSDPLLQMYRRAFPELFLDFDEMPSELQAHIRYPNGLFSVQAEMYLRYHVTDTQVFFNQADQWAIPEDSRFGRRGVEVHPSYLMLQMPGGDSEEFVLMLPFSPAGEKKNLVGWLTARNDGVHYGKLNAFTVPKDPQVHGPSQVEARIENDPLISQQFTLWGGEGEGSRIVRGQLLVIPVGDAIIYVEPLYLQSEALAFPELKKVILADGSNVVMADSVGGGLAMLLEGKAPSDVVPIGSGVEGQATPNSEDLRVIEHAVTELDEALKDIQEAVERLRESLEKDPK</sequence>
<proteinExistence type="inferred from homology"/>
<keyword evidence="1" id="KW-1003">Cell membrane</keyword>
<evidence type="ECO:0000256" key="4">
    <source>
        <dbReference type="ARBA" id="ARBA00023136"/>
    </source>
</evidence>
<evidence type="ECO:0000256" key="6">
    <source>
        <dbReference type="SAM" id="Phobius"/>
    </source>
</evidence>
<dbReference type="InterPro" id="IPR005372">
    <property type="entry name" value="UPF0182"/>
</dbReference>
<evidence type="ECO:0000256" key="3">
    <source>
        <dbReference type="ARBA" id="ARBA00022989"/>
    </source>
</evidence>
<name>A0A160V851_9ZZZZ</name>
<accession>A0A160V851</accession>
<keyword evidence="4 6" id="KW-0472">Membrane</keyword>
<dbReference type="GO" id="GO:0005576">
    <property type="term" value="C:extracellular region"/>
    <property type="evidence" value="ECO:0007669"/>
    <property type="project" value="TreeGrafter"/>
</dbReference>
<dbReference type="PANTHER" id="PTHR39344:SF1">
    <property type="entry name" value="UPF0182 PROTEIN SLL1060"/>
    <property type="match status" value="1"/>
</dbReference>